<dbReference type="AlphaFoldDB" id="A0A9D3Z2V9"/>
<dbReference type="Proteomes" id="UP000828390">
    <property type="component" value="Unassembled WGS sequence"/>
</dbReference>
<proteinExistence type="predicted"/>
<evidence type="ECO:0000313" key="2">
    <source>
        <dbReference type="Proteomes" id="UP000828390"/>
    </source>
</evidence>
<organism evidence="1 2">
    <name type="scientific">Dreissena polymorpha</name>
    <name type="common">Zebra mussel</name>
    <name type="synonym">Mytilus polymorpha</name>
    <dbReference type="NCBI Taxonomy" id="45954"/>
    <lineage>
        <taxon>Eukaryota</taxon>
        <taxon>Metazoa</taxon>
        <taxon>Spiralia</taxon>
        <taxon>Lophotrochozoa</taxon>
        <taxon>Mollusca</taxon>
        <taxon>Bivalvia</taxon>
        <taxon>Autobranchia</taxon>
        <taxon>Heteroconchia</taxon>
        <taxon>Euheterodonta</taxon>
        <taxon>Imparidentia</taxon>
        <taxon>Neoheterodontei</taxon>
        <taxon>Myida</taxon>
        <taxon>Dreissenoidea</taxon>
        <taxon>Dreissenidae</taxon>
        <taxon>Dreissena</taxon>
    </lineage>
</organism>
<reference evidence="1" key="1">
    <citation type="journal article" date="2019" name="bioRxiv">
        <title>The Genome of the Zebra Mussel, Dreissena polymorpha: A Resource for Invasive Species Research.</title>
        <authorList>
            <person name="McCartney M.A."/>
            <person name="Auch B."/>
            <person name="Kono T."/>
            <person name="Mallez S."/>
            <person name="Zhang Y."/>
            <person name="Obille A."/>
            <person name="Becker A."/>
            <person name="Abrahante J.E."/>
            <person name="Garbe J."/>
            <person name="Badalamenti J.P."/>
            <person name="Herman A."/>
            <person name="Mangelson H."/>
            <person name="Liachko I."/>
            <person name="Sullivan S."/>
            <person name="Sone E.D."/>
            <person name="Koren S."/>
            <person name="Silverstein K.A.T."/>
            <person name="Beckman K.B."/>
            <person name="Gohl D.M."/>
        </authorList>
    </citation>
    <scope>NUCLEOTIDE SEQUENCE</scope>
    <source>
        <strain evidence="1">Duluth1</strain>
        <tissue evidence="1">Whole animal</tissue>
    </source>
</reference>
<accession>A0A9D3Z2V9</accession>
<reference evidence="1" key="2">
    <citation type="submission" date="2020-11" db="EMBL/GenBank/DDBJ databases">
        <authorList>
            <person name="McCartney M.A."/>
            <person name="Auch B."/>
            <person name="Kono T."/>
            <person name="Mallez S."/>
            <person name="Becker A."/>
            <person name="Gohl D.M."/>
            <person name="Silverstein K.A.T."/>
            <person name="Koren S."/>
            <person name="Bechman K.B."/>
            <person name="Herman A."/>
            <person name="Abrahante J.E."/>
            <person name="Garbe J."/>
        </authorList>
    </citation>
    <scope>NUCLEOTIDE SEQUENCE</scope>
    <source>
        <strain evidence="1">Duluth1</strain>
        <tissue evidence="1">Whole animal</tissue>
    </source>
</reference>
<sequence>MCFNAIIGQHSSIPACAFAQYGPLQNPARFNGLICGEGCSREDCTETQAGLELH</sequence>
<evidence type="ECO:0000313" key="1">
    <source>
        <dbReference type="EMBL" id="KAH3710784.1"/>
    </source>
</evidence>
<protein>
    <submittedName>
        <fullName evidence="1">Uncharacterized protein</fullName>
    </submittedName>
</protein>
<gene>
    <name evidence="1" type="ORF">DPMN_070279</name>
</gene>
<name>A0A9D3Z2V9_DREPO</name>
<comment type="caution">
    <text evidence="1">The sequence shown here is derived from an EMBL/GenBank/DDBJ whole genome shotgun (WGS) entry which is preliminary data.</text>
</comment>
<keyword evidence="2" id="KW-1185">Reference proteome</keyword>
<dbReference type="EMBL" id="JAIWYP010000014">
    <property type="protein sequence ID" value="KAH3710784.1"/>
    <property type="molecule type" value="Genomic_DNA"/>
</dbReference>